<keyword evidence="3" id="KW-1185">Reference proteome</keyword>
<gene>
    <name evidence="2" type="ORF">NCTC13294_01885</name>
</gene>
<evidence type="ECO:0000256" key="1">
    <source>
        <dbReference type="SAM" id="SignalP"/>
    </source>
</evidence>
<dbReference type="Proteomes" id="UP000254572">
    <property type="component" value="Unassembled WGS sequence"/>
</dbReference>
<name>A0A381EBS4_9GAMM</name>
<dbReference type="EMBL" id="UFUW01000001">
    <property type="protein sequence ID" value="SUX24465.1"/>
    <property type="molecule type" value="Genomic_DNA"/>
</dbReference>
<dbReference type="AlphaFoldDB" id="A0A381EBS4"/>
<accession>A0A381EBS4</accession>
<dbReference type="RefSeq" id="WP_115612087.1">
    <property type="nucleotide sequence ID" value="NZ_UFUW01000001.1"/>
</dbReference>
<keyword evidence="1" id="KW-0732">Signal</keyword>
<evidence type="ECO:0000313" key="2">
    <source>
        <dbReference type="EMBL" id="SUX24465.1"/>
    </source>
</evidence>
<proteinExistence type="predicted"/>
<evidence type="ECO:0000313" key="3">
    <source>
        <dbReference type="Proteomes" id="UP000254572"/>
    </source>
</evidence>
<reference evidence="2 3" key="1">
    <citation type="submission" date="2018-06" db="EMBL/GenBank/DDBJ databases">
        <authorList>
            <consortium name="Pathogen Informatics"/>
            <person name="Doyle S."/>
        </authorList>
    </citation>
    <scope>NUCLEOTIDE SEQUENCE [LARGE SCALE GENOMIC DNA]</scope>
    <source>
        <strain evidence="2 3">NCTC13294</strain>
    </source>
</reference>
<organism evidence="2 3">
    <name type="scientific">Cardiobacterium valvarum</name>
    <dbReference type="NCBI Taxonomy" id="194702"/>
    <lineage>
        <taxon>Bacteria</taxon>
        <taxon>Pseudomonadati</taxon>
        <taxon>Pseudomonadota</taxon>
        <taxon>Gammaproteobacteria</taxon>
        <taxon>Cardiobacteriales</taxon>
        <taxon>Cardiobacteriaceae</taxon>
        <taxon>Cardiobacterium</taxon>
    </lineage>
</organism>
<protein>
    <submittedName>
        <fullName evidence="2">Uncharacterized protein</fullName>
    </submittedName>
</protein>
<feature type="chain" id="PRO_5017078865" evidence="1">
    <location>
        <begin position="22"/>
        <end position="331"/>
    </location>
</feature>
<sequence length="331" mass="38567">MKQITFLIMSIFTYLPIIATAGETAEEYADTEKITVIDGGVSVSGTQRMGYVCKDTLYPGTNRAVPEWLLMQFDQAEQDNPDYPESTIFREVWDTYKTPPPYHESIKPGREEECVERARIFIENIHKAVADNIQNLGNPDYVPFRIAEYSHAIESGERLWWGGNKLARRNAVEFTRRVYYEVQSKFQNMNYACRDFWYPNTHLPVPLWLEIQLLWAERNNPYYKNPYLPETTLFRQVEERYGGILAHADPIIPGEKYVKYKCIERADIYAGAIREAVRDNILYYPFEGVTSINSSGRGGREFLPFDIDAYSARVKAREQLDQLDRVLEKYD</sequence>
<feature type="signal peptide" evidence="1">
    <location>
        <begin position="1"/>
        <end position="21"/>
    </location>
</feature>